<organism evidence="2 3">
    <name type="scientific">Lacticaseibacillus brantae DSM 23927</name>
    <dbReference type="NCBI Taxonomy" id="1423727"/>
    <lineage>
        <taxon>Bacteria</taxon>
        <taxon>Bacillati</taxon>
        <taxon>Bacillota</taxon>
        <taxon>Bacilli</taxon>
        <taxon>Lactobacillales</taxon>
        <taxon>Lactobacillaceae</taxon>
        <taxon>Lacticaseibacillus</taxon>
    </lineage>
</organism>
<accession>A0A0R2AWP9</accession>
<comment type="caution">
    <text evidence="2">The sequence shown here is derived from an EMBL/GenBank/DDBJ whole genome shotgun (WGS) entry which is preliminary data.</text>
</comment>
<feature type="transmembrane region" description="Helical" evidence="1">
    <location>
        <begin position="32"/>
        <end position="50"/>
    </location>
</feature>
<gene>
    <name evidence="2" type="ORF">FC34_GL000862</name>
</gene>
<dbReference type="Proteomes" id="UP000051672">
    <property type="component" value="Unassembled WGS sequence"/>
</dbReference>
<keyword evidence="1" id="KW-1133">Transmembrane helix</keyword>
<sequence>MQMTVGQKIAAFVVLVVGLLALDFWLPTVSAIITRVIIGLALLYFGYQGIRAWRSR</sequence>
<evidence type="ECO:0000256" key="1">
    <source>
        <dbReference type="SAM" id="Phobius"/>
    </source>
</evidence>
<dbReference type="EMBL" id="AYZQ01000002">
    <property type="protein sequence ID" value="KRM71886.1"/>
    <property type="molecule type" value="Genomic_DNA"/>
</dbReference>
<keyword evidence="1" id="KW-0472">Membrane</keyword>
<evidence type="ECO:0000313" key="3">
    <source>
        <dbReference type="Proteomes" id="UP000051672"/>
    </source>
</evidence>
<protein>
    <submittedName>
        <fullName evidence="2">Uncharacterized protein</fullName>
    </submittedName>
</protein>
<feature type="transmembrane region" description="Helical" evidence="1">
    <location>
        <begin position="9"/>
        <end position="26"/>
    </location>
</feature>
<evidence type="ECO:0000313" key="2">
    <source>
        <dbReference type="EMBL" id="KRM71886.1"/>
    </source>
</evidence>
<keyword evidence="3" id="KW-1185">Reference proteome</keyword>
<dbReference type="AlphaFoldDB" id="A0A0R2AWP9"/>
<keyword evidence="1" id="KW-0812">Transmembrane</keyword>
<name>A0A0R2AWP9_9LACO</name>
<dbReference type="RefSeq" id="WP_157052236.1">
    <property type="nucleotide sequence ID" value="NZ_AYZQ01000002.1"/>
</dbReference>
<dbReference type="PATRIC" id="fig|1423727.3.peg.869"/>
<reference evidence="2 3" key="1">
    <citation type="journal article" date="2015" name="Genome Announc.">
        <title>Expanding the biotechnology potential of lactobacilli through comparative genomics of 213 strains and associated genera.</title>
        <authorList>
            <person name="Sun Z."/>
            <person name="Harris H.M."/>
            <person name="McCann A."/>
            <person name="Guo C."/>
            <person name="Argimon S."/>
            <person name="Zhang W."/>
            <person name="Yang X."/>
            <person name="Jeffery I.B."/>
            <person name="Cooney J.C."/>
            <person name="Kagawa T.F."/>
            <person name="Liu W."/>
            <person name="Song Y."/>
            <person name="Salvetti E."/>
            <person name="Wrobel A."/>
            <person name="Rasinkangas P."/>
            <person name="Parkhill J."/>
            <person name="Rea M.C."/>
            <person name="O'Sullivan O."/>
            <person name="Ritari J."/>
            <person name="Douillard F.P."/>
            <person name="Paul Ross R."/>
            <person name="Yang R."/>
            <person name="Briner A.E."/>
            <person name="Felis G.E."/>
            <person name="de Vos W.M."/>
            <person name="Barrangou R."/>
            <person name="Klaenhammer T.R."/>
            <person name="Caufield P.W."/>
            <person name="Cui Y."/>
            <person name="Zhang H."/>
            <person name="O'Toole P.W."/>
        </authorList>
    </citation>
    <scope>NUCLEOTIDE SEQUENCE [LARGE SCALE GENOMIC DNA]</scope>
    <source>
        <strain evidence="2 3">DSM 23927</strain>
    </source>
</reference>
<dbReference type="STRING" id="1423727.FC34_GL000862"/>
<proteinExistence type="predicted"/>